<feature type="transmembrane region" description="Helical" evidence="18">
    <location>
        <begin position="209"/>
        <end position="230"/>
    </location>
</feature>
<comment type="caution">
    <text evidence="19">The sequence shown here is derived from an EMBL/GenBank/DDBJ whole genome shotgun (WGS) entry which is preliminary data.</text>
</comment>
<evidence type="ECO:0000256" key="15">
    <source>
        <dbReference type="ARBA" id="ARBA00052710"/>
    </source>
</evidence>
<dbReference type="FunFam" id="1.50.40.10:FF:000013">
    <property type="entry name" value="Mitochondrial 2-oxoglutarate/malate carrier protein-like protein"/>
    <property type="match status" value="1"/>
</dbReference>
<evidence type="ECO:0000256" key="11">
    <source>
        <dbReference type="ARBA" id="ARBA00040264"/>
    </source>
</evidence>
<dbReference type="EMBL" id="CAJNOC010002641">
    <property type="protein sequence ID" value="CAF0944361.1"/>
    <property type="molecule type" value="Genomic_DNA"/>
</dbReference>
<evidence type="ECO:0000256" key="3">
    <source>
        <dbReference type="ARBA" id="ARBA00022448"/>
    </source>
</evidence>
<evidence type="ECO:0000256" key="16">
    <source>
        <dbReference type="PROSITE-ProRule" id="PRU00282"/>
    </source>
</evidence>
<evidence type="ECO:0000256" key="1">
    <source>
        <dbReference type="ARBA" id="ARBA00004141"/>
    </source>
</evidence>
<dbReference type="InterPro" id="IPR018108">
    <property type="entry name" value="MCP_transmembrane"/>
</dbReference>
<evidence type="ECO:0000313" key="19">
    <source>
        <dbReference type="EMBL" id="CAF0944361.1"/>
    </source>
</evidence>
<protein>
    <recommendedName>
        <fullName evidence="11">Mitochondrial 2-oxoglutarate/malate carrier protein</fullName>
    </recommendedName>
</protein>
<keyword evidence="7 18" id="KW-1133">Transmembrane helix</keyword>
<dbReference type="GO" id="GO:0015297">
    <property type="term" value="F:antiporter activity"/>
    <property type="evidence" value="ECO:0007669"/>
    <property type="project" value="UniProtKB-KW"/>
</dbReference>
<dbReference type="OrthoDB" id="448427at2759"/>
<evidence type="ECO:0000256" key="7">
    <source>
        <dbReference type="ARBA" id="ARBA00022989"/>
    </source>
</evidence>
<evidence type="ECO:0000256" key="18">
    <source>
        <dbReference type="SAM" id="Phobius"/>
    </source>
</evidence>
<keyword evidence="4" id="KW-0050">Antiport</keyword>
<evidence type="ECO:0000256" key="6">
    <source>
        <dbReference type="ARBA" id="ARBA00022737"/>
    </source>
</evidence>
<proteinExistence type="inferred from homology"/>
<dbReference type="AlphaFoldDB" id="A0A814CQF6"/>
<sequence>MSTEKPKVIPNYAKFVMGGISGMGATMFVQPLDLVKNRMQLSGEGGSAKAYKNSFDAVKTIIRTEGVTGIYTGLSAGLLRQATYTTARMGFYQSLLDHFNQQYNNQLGFFAKASIGIFAGGVAAYIGTPAEVALIRMTADGKLPPAERRGYKNVFNALYRIAKEEKVTTLWKGATPTVARAMVVNGAQLASYSQSKEFLVSTSYFREGIFLHFCASMISGLVTTIASMPVDIVKTRVQKSSGSTNAVKIFMDVIRNEGVFSLWKGFTPYYARLGPHTVLTFIFLEQLNSMYKKFL</sequence>
<comment type="catalytic activity">
    <reaction evidence="12">
        <text>oxaloacetate(in) + 2-oxoglutarate(out) = oxaloacetate(out) + 2-oxoglutarate(in)</text>
        <dbReference type="Rhea" id="RHEA:71603"/>
        <dbReference type="ChEBI" id="CHEBI:16452"/>
        <dbReference type="ChEBI" id="CHEBI:16810"/>
    </reaction>
</comment>
<keyword evidence="20" id="KW-1185">Reference proteome</keyword>
<keyword evidence="9 16" id="KW-0472">Membrane</keyword>
<evidence type="ECO:0000256" key="12">
    <source>
        <dbReference type="ARBA" id="ARBA00050120"/>
    </source>
</evidence>
<dbReference type="Gene3D" id="1.50.40.10">
    <property type="entry name" value="Mitochondrial carrier domain"/>
    <property type="match status" value="1"/>
</dbReference>
<evidence type="ECO:0000256" key="8">
    <source>
        <dbReference type="ARBA" id="ARBA00023055"/>
    </source>
</evidence>
<feature type="transmembrane region" description="Helical" evidence="18">
    <location>
        <begin position="109"/>
        <end position="127"/>
    </location>
</feature>
<dbReference type="InterPro" id="IPR023395">
    <property type="entry name" value="MCP_dom_sf"/>
</dbReference>
<comment type="catalytic activity">
    <reaction evidence="15">
        <text>succinate(in) + 2-oxoglutarate(out) = succinate(out) + 2-oxoglutarate(in)</text>
        <dbReference type="Rhea" id="RHEA:71595"/>
        <dbReference type="ChEBI" id="CHEBI:16810"/>
        <dbReference type="ChEBI" id="CHEBI:30031"/>
    </reaction>
</comment>
<evidence type="ECO:0000256" key="4">
    <source>
        <dbReference type="ARBA" id="ARBA00022449"/>
    </source>
</evidence>
<name>A0A814CQF6_9BILA</name>
<evidence type="ECO:0000256" key="5">
    <source>
        <dbReference type="ARBA" id="ARBA00022692"/>
    </source>
</evidence>
<organism evidence="19 20">
    <name type="scientific">Brachionus calyciflorus</name>
    <dbReference type="NCBI Taxonomy" id="104777"/>
    <lineage>
        <taxon>Eukaryota</taxon>
        <taxon>Metazoa</taxon>
        <taxon>Spiralia</taxon>
        <taxon>Gnathifera</taxon>
        <taxon>Rotifera</taxon>
        <taxon>Eurotatoria</taxon>
        <taxon>Monogononta</taxon>
        <taxon>Pseudotrocha</taxon>
        <taxon>Ploima</taxon>
        <taxon>Brachionidae</taxon>
        <taxon>Brachionus</taxon>
    </lineage>
</organism>
<dbReference type="GO" id="GO:0006869">
    <property type="term" value="P:lipid transport"/>
    <property type="evidence" value="ECO:0007669"/>
    <property type="project" value="UniProtKB-KW"/>
</dbReference>
<keyword evidence="6" id="KW-0677">Repeat</keyword>
<reference evidence="19" key="1">
    <citation type="submission" date="2021-02" db="EMBL/GenBank/DDBJ databases">
        <authorList>
            <person name="Nowell W R."/>
        </authorList>
    </citation>
    <scope>NUCLEOTIDE SEQUENCE</scope>
    <source>
        <strain evidence="19">Ploen Becks lab</strain>
    </source>
</reference>
<dbReference type="Proteomes" id="UP000663879">
    <property type="component" value="Unassembled WGS sequence"/>
</dbReference>
<evidence type="ECO:0000256" key="14">
    <source>
        <dbReference type="ARBA" id="ARBA00052538"/>
    </source>
</evidence>
<evidence type="ECO:0000256" key="13">
    <source>
        <dbReference type="ARBA" id="ARBA00050291"/>
    </source>
</evidence>
<dbReference type="InterPro" id="IPR050391">
    <property type="entry name" value="Mito_Metabolite_Transporter"/>
</dbReference>
<feature type="repeat" description="Solcar" evidence="16">
    <location>
        <begin position="107"/>
        <end position="198"/>
    </location>
</feature>
<comment type="catalytic activity">
    <reaction evidence="10">
        <text>(S)-malate(in) + 2-oxoglutarate(out) = (S)-malate(out) + 2-oxoglutarate(in)</text>
        <dbReference type="Rhea" id="RHEA:71587"/>
        <dbReference type="ChEBI" id="CHEBI:15589"/>
        <dbReference type="ChEBI" id="CHEBI:16810"/>
    </reaction>
</comment>
<dbReference type="PROSITE" id="PS50920">
    <property type="entry name" value="SOLCAR"/>
    <property type="match status" value="3"/>
</dbReference>
<comment type="catalytic activity">
    <reaction evidence="14">
        <text>malonate(in) + 2-oxoglutarate(out) = malonate(out) + 2-oxoglutarate(in)</text>
        <dbReference type="Rhea" id="RHEA:71591"/>
        <dbReference type="ChEBI" id="CHEBI:15792"/>
        <dbReference type="ChEBI" id="CHEBI:16810"/>
    </reaction>
</comment>
<dbReference type="GO" id="GO:0016020">
    <property type="term" value="C:membrane"/>
    <property type="evidence" value="ECO:0007669"/>
    <property type="project" value="UniProtKB-SubCell"/>
</dbReference>
<dbReference type="SUPFAM" id="SSF103506">
    <property type="entry name" value="Mitochondrial carrier"/>
    <property type="match status" value="1"/>
</dbReference>
<keyword evidence="3 17" id="KW-0813">Transport</keyword>
<feature type="repeat" description="Solcar" evidence="16">
    <location>
        <begin position="13"/>
        <end position="98"/>
    </location>
</feature>
<evidence type="ECO:0000256" key="10">
    <source>
        <dbReference type="ARBA" id="ARBA00036491"/>
    </source>
</evidence>
<comment type="subcellular location">
    <subcellularLocation>
        <location evidence="1">Membrane</location>
        <topology evidence="1">Multi-pass membrane protein</topology>
    </subcellularLocation>
</comment>
<comment type="catalytic activity">
    <reaction evidence="13">
        <text>maleate(in) + 2-oxoglutarate(out) = maleate(out) + 2-oxoglutarate(in)</text>
        <dbReference type="Rhea" id="RHEA:71599"/>
        <dbReference type="ChEBI" id="CHEBI:16810"/>
        <dbReference type="ChEBI" id="CHEBI:30780"/>
    </reaction>
</comment>
<evidence type="ECO:0000256" key="9">
    <source>
        <dbReference type="ARBA" id="ARBA00023136"/>
    </source>
</evidence>
<keyword evidence="5 16" id="KW-0812">Transmembrane</keyword>
<feature type="transmembrane region" description="Helical" evidence="18">
    <location>
        <begin position="12"/>
        <end position="29"/>
    </location>
</feature>
<evidence type="ECO:0000313" key="20">
    <source>
        <dbReference type="Proteomes" id="UP000663879"/>
    </source>
</evidence>
<gene>
    <name evidence="19" type="ORF">OXX778_LOCUS13601</name>
</gene>
<evidence type="ECO:0000256" key="17">
    <source>
        <dbReference type="RuleBase" id="RU000488"/>
    </source>
</evidence>
<dbReference type="PANTHER" id="PTHR45618">
    <property type="entry name" value="MITOCHONDRIAL DICARBOXYLATE CARRIER-RELATED"/>
    <property type="match status" value="1"/>
</dbReference>
<feature type="repeat" description="Solcar" evidence="16">
    <location>
        <begin position="207"/>
        <end position="290"/>
    </location>
</feature>
<dbReference type="Pfam" id="PF00153">
    <property type="entry name" value="Mito_carr"/>
    <property type="match status" value="3"/>
</dbReference>
<accession>A0A814CQF6</accession>
<comment type="similarity">
    <text evidence="2 17">Belongs to the mitochondrial carrier (TC 2.A.29) family.</text>
</comment>
<evidence type="ECO:0000256" key="2">
    <source>
        <dbReference type="ARBA" id="ARBA00006375"/>
    </source>
</evidence>
<keyword evidence="8" id="KW-0445">Lipid transport</keyword>